<comment type="similarity">
    <text evidence="1">Belongs to the transposase IS21/IS408/IS1162 family.</text>
</comment>
<dbReference type="EMBL" id="BSOS01000037">
    <property type="protein sequence ID" value="GLR66745.1"/>
    <property type="molecule type" value="Genomic_DNA"/>
</dbReference>
<dbReference type="InterPro" id="IPR054353">
    <property type="entry name" value="IstA-like_C"/>
</dbReference>
<keyword evidence="4" id="KW-1185">Reference proteome</keyword>
<dbReference type="Gene3D" id="3.30.420.10">
    <property type="entry name" value="Ribonuclease H-like superfamily/Ribonuclease H"/>
    <property type="match status" value="1"/>
</dbReference>
<sequence>MGMIGVDLIGDIRRAYFEEHVPIKEIVRCLSVSRATVRKVVRGQATSFKYDRGVQPAPKLGVWLAVLSDILALEAKLPRRERRSTQRLFEELRGRGYDGAHDSVHRFAKAWRAEQARLPNKAYVPLSFAPGAAYQFDWSHETITLQGLPVVVKAAHMKLSHSRMPFVRVYHRETQELVFDAHDKAFGFYGGVCRVGIYDNMKTAVEAIFIGKARKYNQRFLQMCSHHLVEPRACTPASGWEKGQVENQVGNMRDRLFLPKPRVKSLAELNAWLEDQCIAHAKATMHPEFKDRTIWSVFQEERASLMELRGPFDGFVEKAVRATTTCLIMADHNRYSVDARAAGQKVLVRSHAERIVVLLGDEVVAEHPRHFRRDQVVYNAWHYLPILLRKPGALRNGAPFKDWELPAGLAEVRRKLQSHADGDRQFVKILNAVLEHGLAAVEAACAEALEAGLAGSDVILTVLARRLQPALPPSITTPDALRLKFEPAADCARYDSLRRAA</sequence>
<accession>A0ABQ6A2Q0</accession>
<dbReference type="InterPro" id="IPR001584">
    <property type="entry name" value="Integrase_cat-core"/>
</dbReference>
<dbReference type="Pfam" id="PF22483">
    <property type="entry name" value="Mu-transpos_C_2"/>
    <property type="match status" value="1"/>
</dbReference>
<dbReference type="InterPro" id="IPR012337">
    <property type="entry name" value="RNaseH-like_sf"/>
</dbReference>
<evidence type="ECO:0000313" key="3">
    <source>
        <dbReference type="EMBL" id="GLR66745.1"/>
    </source>
</evidence>
<dbReference type="SUPFAM" id="SSF53098">
    <property type="entry name" value="Ribonuclease H-like"/>
    <property type="match status" value="1"/>
</dbReference>
<evidence type="ECO:0000259" key="2">
    <source>
        <dbReference type="PROSITE" id="PS50994"/>
    </source>
</evidence>
<dbReference type="Proteomes" id="UP001156641">
    <property type="component" value="Unassembled WGS sequence"/>
</dbReference>
<name>A0ABQ6A2Q0_9PROT</name>
<dbReference type="PROSITE" id="PS50994">
    <property type="entry name" value="INTEGRASE"/>
    <property type="match status" value="1"/>
</dbReference>
<organism evidence="3 4">
    <name type="scientific">Acidocella aquatica</name>
    <dbReference type="NCBI Taxonomy" id="1922313"/>
    <lineage>
        <taxon>Bacteria</taxon>
        <taxon>Pseudomonadati</taxon>
        <taxon>Pseudomonadota</taxon>
        <taxon>Alphaproteobacteria</taxon>
        <taxon>Acetobacterales</taxon>
        <taxon>Acidocellaceae</taxon>
        <taxon>Acidocella</taxon>
    </lineage>
</organism>
<comment type="caution">
    <text evidence="3">The sequence shown here is derived from an EMBL/GenBank/DDBJ whole genome shotgun (WGS) entry which is preliminary data.</text>
</comment>
<feature type="domain" description="Integrase catalytic" evidence="2">
    <location>
        <begin position="126"/>
        <end position="302"/>
    </location>
</feature>
<reference evidence="4" key="1">
    <citation type="journal article" date="2019" name="Int. J. Syst. Evol. Microbiol.">
        <title>The Global Catalogue of Microorganisms (GCM) 10K type strain sequencing project: providing services to taxonomists for standard genome sequencing and annotation.</title>
        <authorList>
            <consortium name="The Broad Institute Genomics Platform"/>
            <consortium name="The Broad Institute Genome Sequencing Center for Infectious Disease"/>
            <person name="Wu L."/>
            <person name="Ma J."/>
        </authorList>
    </citation>
    <scope>NUCLEOTIDE SEQUENCE [LARGE SCALE GENOMIC DNA]</scope>
    <source>
        <strain evidence="4">NBRC 112502</strain>
    </source>
</reference>
<protein>
    <submittedName>
        <fullName evidence="3">Transposase</fullName>
    </submittedName>
</protein>
<gene>
    <name evidence="3" type="ORF">GCM10010909_14250</name>
</gene>
<evidence type="ECO:0000256" key="1">
    <source>
        <dbReference type="ARBA" id="ARBA00009277"/>
    </source>
</evidence>
<evidence type="ECO:0000313" key="4">
    <source>
        <dbReference type="Proteomes" id="UP001156641"/>
    </source>
</evidence>
<dbReference type="InterPro" id="IPR036397">
    <property type="entry name" value="RNaseH_sf"/>
</dbReference>
<dbReference type="PANTHER" id="PTHR35004:SF7">
    <property type="entry name" value="INTEGRASE PROTEIN"/>
    <property type="match status" value="1"/>
</dbReference>
<proteinExistence type="inferred from homology"/>
<dbReference type="NCBIfam" id="NF033546">
    <property type="entry name" value="transpos_IS21"/>
    <property type="match status" value="1"/>
</dbReference>
<dbReference type="PANTHER" id="PTHR35004">
    <property type="entry name" value="TRANSPOSASE RV3428C-RELATED"/>
    <property type="match status" value="1"/>
</dbReference>